<gene>
    <name evidence="15" type="ORF">CHIRRI_LOCUS6768</name>
</gene>
<keyword evidence="16" id="KW-1185">Reference proteome</keyword>
<evidence type="ECO:0000256" key="3">
    <source>
        <dbReference type="ARBA" id="ARBA00022490"/>
    </source>
</evidence>
<dbReference type="GO" id="GO:0035556">
    <property type="term" value="P:intracellular signal transduction"/>
    <property type="evidence" value="ECO:0007669"/>
    <property type="project" value="TreeGrafter"/>
</dbReference>
<dbReference type="FunFam" id="3.30.200.20:FF:000429">
    <property type="entry name" value="Calcium/calmodulin-dependent protein kinase kinase"/>
    <property type="match status" value="1"/>
</dbReference>
<evidence type="ECO:0000256" key="13">
    <source>
        <dbReference type="SAM" id="MobiDB-lite"/>
    </source>
</evidence>
<dbReference type="GO" id="GO:0005524">
    <property type="term" value="F:ATP binding"/>
    <property type="evidence" value="ECO:0007669"/>
    <property type="project" value="UniProtKB-UniRule"/>
</dbReference>
<dbReference type="InterPro" id="IPR017441">
    <property type="entry name" value="Protein_kinase_ATP_BS"/>
</dbReference>
<evidence type="ECO:0000256" key="10">
    <source>
        <dbReference type="ARBA" id="ARBA00047307"/>
    </source>
</evidence>
<evidence type="ECO:0000313" key="16">
    <source>
        <dbReference type="Proteomes" id="UP001153620"/>
    </source>
</evidence>
<evidence type="ECO:0000259" key="14">
    <source>
        <dbReference type="PROSITE" id="PS50011"/>
    </source>
</evidence>
<organism evidence="15 16">
    <name type="scientific">Chironomus riparius</name>
    <dbReference type="NCBI Taxonomy" id="315576"/>
    <lineage>
        <taxon>Eukaryota</taxon>
        <taxon>Metazoa</taxon>
        <taxon>Ecdysozoa</taxon>
        <taxon>Arthropoda</taxon>
        <taxon>Hexapoda</taxon>
        <taxon>Insecta</taxon>
        <taxon>Pterygota</taxon>
        <taxon>Neoptera</taxon>
        <taxon>Endopterygota</taxon>
        <taxon>Diptera</taxon>
        <taxon>Nematocera</taxon>
        <taxon>Chironomoidea</taxon>
        <taxon>Chironomidae</taxon>
        <taxon>Chironominae</taxon>
        <taxon>Chironomus</taxon>
    </lineage>
</organism>
<evidence type="ECO:0000256" key="5">
    <source>
        <dbReference type="ARBA" id="ARBA00022679"/>
    </source>
</evidence>
<evidence type="ECO:0000256" key="2">
    <source>
        <dbReference type="ARBA" id="ARBA00012434"/>
    </source>
</evidence>
<evidence type="ECO:0000256" key="12">
    <source>
        <dbReference type="PROSITE-ProRule" id="PRU10141"/>
    </source>
</evidence>
<comment type="subcellular location">
    <subcellularLocation>
        <location evidence="1">Cytoplasm</location>
    </subcellularLocation>
</comment>
<comment type="catalytic activity">
    <reaction evidence="11">
        <text>L-seryl-[protein] + ATP = O-phospho-L-seryl-[protein] + ADP + H(+)</text>
        <dbReference type="Rhea" id="RHEA:17989"/>
        <dbReference type="Rhea" id="RHEA-COMP:9863"/>
        <dbReference type="Rhea" id="RHEA-COMP:11604"/>
        <dbReference type="ChEBI" id="CHEBI:15378"/>
        <dbReference type="ChEBI" id="CHEBI:29999"/>
        <dbReference type="ChEBI" id="CHEBI:30616"/>
        <dbReference type="ChEBI" id="CHEBI:83421"/>
        <dbReference type="ChEBI" id="CHEBI:456216"/>
        <dbReference type="EC" id="2.7.11.17"/>
    </reaction>
</comment>
<dbReference type="OrthoDB" id="68483at2759"/>
<dbReference type="GO" id="GO:0004683">
    <property type="term" value="F:calcium/calmodulin-dependent protein kinase activity"/>
    <property type="evidence" value="ECO:0007669"/>
    <property type="project" value="UniProtKB-EC"/>
</dbReference>
<dbReference type="InterPro" id="IPR000719">
    <property type="entry name" value="Prot_kinase_dom"/>
</dbReference>
<evidence type="ECO:0000256" key="7">
    <source>
        <dbReference type="ARBA" id="ARBA00022777"/>
    </source>
</evidence>
<dbReference type="EMBL" id="OU895878">
    <property type="protein sequence ID" value="CAG9803872.1"/>
    <property type="molecule type" value="Genomic_DNA"/>
</dbReference>
<dbReference type="SMART" id="SM00220">
    <property type="entry name" value="S_TKc"/>
    <property type="match status" value="1"/>
</dbReference>
<dbReference type="Pfam" id="PF00069">
    <property type="entry name" value="Pkinase"/>
    <property type="match status" value="1"/>
</dbReference>
<evidence type="ECO:0000256" key="4">
    <source>
        <dbReference type="ARBA" id="ARBA00022527"/>
    </source>
</evidence>
<keyword evidence="8 12" id="KW-0067">ATP-binding</keyword>
<reference evidence="15" key="1">
    <citation type="submission" date="2022-01" db="EMBL/GenBank/DDBJ databases">
        <authorList>
            <person name="King R."/>
        </authorList>
    </citation>
    <scope>NUCLEOTIDE SEQUENCE</scope>
</reference>
<dbReference type="GO" id="GO:0005516">
    <property type="term" value="F:calmodulin binding"/>
    <property type="evidence" value="ECO:0007669"/>
    <property type="project" value="UniProtKB-KW"/>
</dbReference>
<feature type="binding site" evidence="12">
    <location>
        <position position="177"/>
    </location>
    <ligand>
        <name>ATP</name>
        <dbReference type="ChEBI" id="CHEBI:30616"/>
    </ligand>
</feature>
<accession>A0A9N9RVI4</accession>
<dbReference type="Gene3D" id="3.30.200.20">
    <property type="entry name" value="Phosphorylase Kinase, domain 1"/>
    <property type="match status" value="1"/>
</dbReference>
<dbReference type="Proteomes" id="UP001153620">
    <property type="component" value="Chromosome 2"/>
</dbReference>
<comment type="catalytic activity">
    <reaction evidence="10">
        <text>L-threonyl-[protein] + ATP = O-phospho-L-threonyl-[protein] + ADP + H(+)</text>
        <dbReference type="Rhea" id="RHEA:46608"/>
        <dbReference type="Rhea" id="RHEA-COMP:11060"/>
        <dbReference type="Rhea" id="RHEA-COMP:11605"/>
        <dbReference type="ChEBI" id="CHEBI:15378"/>
        <dbReference type="ChEBI" id="CHEBI:30013"/>
        <dbReference type="ChEBI" id="CHEBI:30616"/>
        <dbReference type="ChEBI" id="CHEBI:61977"/>
        <dbReference type="ChEBI" id="CHEBI:456216"/>
        <dbReference type="EC" id="2.7.11.17"/>
    </reaction>
</comment>
<evidence type="ECO:0000313" key="15">
    <source>
        <dbReference type="EMBL" id="CAG9803872.1"/>
    </source>
</evidence>
<dbReference type="PANTHER" id="PTHR24346:SF77">
    <property type="entry name" value="SERINE THREONINE PROTEIN KINASE"/>
    <property type="match status" value="1"/>
</dbReference>
<evidence type="ECO:0000256" key="11">
    <source>
        <dbReference type="ARBA" id="ARBA00047430"/>
    </source>
</evidence>
<feature type="domain" description="Protein kinase" evidence="14">
    <location>
        <begin position="148"/>
        <end position="425"/>
    </location>
</feature>
<dbReference type="PROSITE" id="PS00108">
    <property type="entry name" value="PROTEIN_KINASE_ST"/>
    <property type="match status" value="1"/>
</dbReference>
<sequence length="534" mass="60407">MSNIMDTNNSVKPSRDRDEVKKDMSFKNDVVYDCHQSKPKYCKFLPKTQSLDIVDETSIANINLDTQNCFESINEELLTDFVTEESGARQPKSTTSRDEINATCQARPIFPNLSYSPLSSPRIIRKPAKESRRISIDKNGSFLQLNQYKLMDQIGVGAYGFVIMAYNEEEDQHYAMKILSKKKLLRKAGIGFNRGHPKRGVNIETPLDRVYKEIAVLKKLDHPNVVKLVEVLDDPVEDALYMVFELVTRGEVLNVPTSSPLTEERAWFIFRQVILGIEYLFMNNIVHGDIKPQNLLLANDDVVKVADLGVCNEFLGDDAQIDQRTASGTPAFRAPETLSGQKLYFDGKKADIWSLGITLYSFVFGDIPWKSTSVPILYEQIKSNDVTFPSKITISDDLKNLLIVMLEKDPEKRVSLEVLKTHEWITKNGQFEMPCQDDCTKLVEISEEDISTVFKSIPKLDTLILIKKMLKNHSFQNPFLSSAIGTGTNVAKNIASRLSKLERFQNNRSNSAPGNYQTFSPCNSKSSTNELNQT</sequence>
<dbReference type="InterPro" id="IPR011009">
    <property type="entry name" value="Kinase-like_dom_sf"/>
</dbReference>
<keyword evidence="7" id="KW-0418">Kinase</keyword>
<feature type="region of interest" description="Disordered" evidence="13">
    <location>
        <begin position="506"/>
        <end position="534"/>
    </location>
</feature>
<dbReference type="EC" id="2.7.11.17" evidence="2"/>
<dbReference type="GO" id="GO:0005737">
    <property type="term" value="C:cytoplasm"/>
    <property type="evidence" value="ECO:0007669"/>
    <property type="project" value="UniProtKB-SubCell"/>
</dbReference>
<dbReference type="PANTHER" id="PTHR24346">
    <property type="entry name" value="MAP/MICROTUBULE AFFINITY-REGULATING KINASE"/>
    <property type="match status" value="1"/>
</dbReference>
<protein>
    <recommendedName>
        <fullName evidence="2">calcium/calmodulin-dependent protein kinase</fullName>
        <ecNumber evidence="2">2.7.11.17</ecNumber>
    </recommendedName>
</protein>
<dbReference type="PROSITE" id="PS50011">
    <property type="entry name" value="PROTEIN_KINASE_DOM"/>
    <property type="match status" value="1"/>
</dbReference>
<name>A0A9N9RVI4_9DIPT</name>
<dbReference type="InterPro" id="IPR008271">
    <property type="entry name" value="Ser/Thr_kinase_AS"/>
</dbReference>
<dbReference type="Gene3D" id="1.10.510.10">
    <property type="entry name" value="Transferase(Phosphotransferase) domain 1"/>
    <property type="match status" value="1"/>
</dbReference>
<dbReference type="FunFam" id="1.10.510.10:FF:000571">
    <property type="entry name" value="Maternal embryonic leucine zipper kinase"/>
    <property type="match status" value="1"/>
</dbReference>
<keyword evidence="9" id="KW-0112">Calmodulin-binding</keyword>
<dbReference type="PROSITE" id="PS00107">
    <property type="entry name" value="PROTEIN_KINASE_ATP"/>
    <property type="match status" value="1"/>
</dbReference>
<feature type="compositionally biased region" description="Polar residues" evidence="13">
    <location>
        <begin position="1"/>
        <end position="12"/>
    </location>
</feature>
<evidence type="ECO:0000256" key="9">
    <source>
        <dbReference type="ARBA" id="ARBA00022860"/>
    </source>
</evidence>
<keyword evidence="3" id="KW-0963">Cytoplasm</keyword>
<evidence type="ECO:0000256" key="1">
    <source>
        <dbReference type="ARBA" id="ARBA00004496"/>
    </source>
</evidence>
<keyword evidence="6 12" id="KW-0547">Nucleotide-binding</keyword>
<reference evidence="15" key="2">
    <citation type="submission" date="2022-10" db="EMBL/GenBank/DDBJ databases">
        <authorList>
            <consortium name="ENA_rothamsted_submissions"/>
            <consortium name="culmorum"/>
            <person name="King R."/>
        </authorList>
    </citation>
    <scope>NUCLEOTIDE SEQUENCE</scope>
</reference>
<dbReference type="SUPFAM" id="SSF56112">
    <property type="entry name" value="Protein kinase-like (PK-like)"/>
    <property type="match status" value="1"/>
</dbReference>
<dbReference type="GO" id="GO:0005634">
    <property type="term" value="C:nucleus"/>
    <property type="evidence" value="ECO:0007669"/>
    <property type="project" value="UniProtKB-ARBA"/>
</dbReference>
<feature type="region of interest" description="Disordered" evidence="13">
    <location>
        <begin position="1"/>
        <end position="20"/>
    </location>
</feature>
<evidence type="ECO:0000256" key="8">
    <source>
        <dbReference type="ARBA" id="ARBA00022840"/>
    </source>
</evidence>
<keyword evidence="5" id="KW-0808">Transferase</keyword>
<dbReference type="AlphaFoldDB" id="A0A9N9RVI4"/>
<proteinExistence type="predicted"/>
<evidence type="ECO:0000256" key="6">
    <source>
        <dbReference type="ARBA" id="ARBA00022741"/>
    </source>
</evidence>
<keyword evidence="4" id="KW-0723">Serine/threonine-protein kinase</keyword>